<feature type="region of interest" description="Disordered" evidence="1">
    <location>
        <begin position="289"/>
        <end position="319"/>
    </location>
</feature>
<evidence type="ECO:0000256" key="1">
    <source>
        <dbReference type="SAM" id="MobiDB-lite"/>
    </source>
</evidence>
<organism evidence="2">
    <name type="scientific">Schistocephalus solidus</name>
    <name type="common">Tapeworm</name>
    <dbReference type="NCBI Taxonomy" id="70667"/>
    <lineage>
        <taxon>Eukaryota</taxon>
        <taxon>Metazoa</taxon>
        <taxon>Spiralia</taxon>
        <taxon>Lophotrochozoa</taxon>
        <taxon>Platyhelminthes</taxon>
        <taxon>Cestoda</taxon>
        <taxon>Eucestoda</taxon>
        <taxon>Diphyllobothriidea</taxon>
        <taxon>Diphyllobothriidae</taxon>
        <taxon>Schistocephalus</taxon>
    </lineage>
</organism>
<evidence type="ECO:0000313" key="2">
    <source>
        <dbReference type="EMBL" id="JAP56918.1"/>
    </source>
</evidence>
<feature type="compositionally biased region" description="Basic and acidic residues" evidence="1">
    <location>
        <begin position="111"/>
        <end position="135"/>
    </location>
</feature>
<accession>A0A0X3PZG5</accession>
<feature type="region of interest" description="Disordered" evidence="1">
    <location>
        <begin position="111"/>
        <end position="150"/>
    </location>
</feature>
<feature type="compositionally biased region" description="Acidic residues" evidence="1">
    <location>
        <begin position="48"/>
        <end position="60"/>
    </location>
</feature>
<sequence length="485" mass="55078">MGSSVTKSSRGLPDEGHTIQVLSAERQQPNEYTEKEQQQQQQQRREEQEEDEQEVEDDYGDSASDSDGQAHELVINVQETRPKDATSLTSITPLGSPLLISTTVETKEKVETKLEAETVKCTEKPLEPARNERTQPKANTKGPNEEIPAPHALRIPPRREFETGIPRPRTLCEKYPHVYRRARESLMPLLKLEDRDGRSACKATPLLYDTVSLRSTETARRTASPTKERQTSGQVWNFSQYNFRKPPTYRRNLSSAMRSPCESQMTRWMTTKFGQSSWVHHPANGLKLSRVNPKSEAVPSSTPKSISTRGREQLSEDEKVASWQQFMGDLDCFCDQKWPRKQRHLSKRGYMNVLFNRASGDLLSLDETQELNLSCSSHTNSPNKTPGDSQSATKGRRLRKSVGPRSNVDIKANALRRSRIGTNVSMSSLYSRRRSGPQTAVSVRQISRENCLDELSRMTLAEINYPLDRQRLVFRESRSDGDTVL</sequence>
<dbReference type="EMBL" id="GEEE01006307">
    <property type="protein sequence ID" value="JAP56918.1"/>
    <property type="molecule type" value="Transcribed_RNA"/>
</dbReference>
<feature type="compositionally biased region" description="Basic and acidic residues" evidence="1">
    <location>
        <begin position="32"/>
        <end position="47"/>
    </location>
</feature>
<name>A0A0X3PZG5_SCHSO</name>
<reference evidence="2" key="1">
    <citation type="submission" date="2016-01" db="EMBL/GenBank/DDBJ databases">
        <title>Reference transcriptome for the parasite Schistocephalus solidus: insights into the molecular evolution of parasitism.</title>
        <authorList>
            <person name="Hebert F.O."/>
            <person name="Grambauer S."/>
            <person name="Barber I."/>
            <person name="Landry C.R."/>
            <person name="Aubin-Horth N."/>
        </authorList>
    </citation>
    <scope>NUCLEOTIDE SEQUENCE</scope>
</reference>
<feature type="region of interest" description="Disordered" evidence="1">
    <location>
        <begin position="1"/>
        <end position="94"/>
    </location>
</feature>
<feature type="compositionally biased region" description="Polar residues" evidence="1">
    <location>
        <begin position="298"/>
        <end position="308"/>
    </location>
</feature>
<feature type="region of interest" description="Disordered" evidence="1">
    <location>
        <begin position="375"/>
        <end position="405"/>
    </location>
</feature>
<feature type="compositionally biased region" description="Polar residues" evidence="1">
    <location>
        <begin position="375"/>
        <end position="393"/>
    </location>
</feature>
<proteinExistence type="predicted"/>
<protein>
    <submittedName>
        <fullName evidence="2">Uncharacterized protein</fullName>
    </submittedName>
</protein>
<gene>
    <name evidence="2" type="ORF">TR95123</name>
</gene>
<dbReference type="AlphaFoldDB" id="A0A0X3PZG5"/>
<feature type="compositionally biased region" description="Basic and acidic residues" evidence="1">
    <location>
        <begin position="309"/>
        <end position="319"/>
    </location>
</feature>